<dbReference type="AlphaFoldDB" id="A0A286GNU8"/>
<protein>
    <submittedName>
        <fullName evidence="1">Uncharacterized protein</fullName>
    </submittedName>
</protein>
<evidence type="ECO:0000313" key="1">
    <source>
        <dbReference type="EMBL" id="SOD96644.1"/>
    </source>
</evidence>
<keyword evidence="2" id="KW-1185">Reference proteome</keyword>
<dbReference type="Proteomes" id="UP000219621">
    <property type="component" value="Unassembled WGS sequence"/>
</dbReference>
<accession>A0A286GNU8</accession>
<evidence type="ECO:0000313" key="2">
    <source>
        <dbReference type="Proteomes" id="UP000219621"/>
    </source>
</evidence>
<proteinExistence type="predicted"/>
<dbReference type="RefSeq" id="WP_141415137.1">
    <property type="nucleotide sequence ID" value="NZ_OCNJ01000006.1"/>
</dbReference>
<dbReference type="EMBL" id="OCNJ01000006">
    <property type="protein sequence ID" value="SOD96644.1"/>
    <property type="molecule type" value="Genomic_DNA"/>
</dbReference>
<organism evidence="1 2">
    <name type="scientific">Caenispirillum bisanense</name>
    <dbReference type="NCBI Taxonomy" id="414052"/>
    <lineage>
        <taxon>Bacteria</taxon>
        <taxon>Pseudomonadati</taxon>
        <taxon>Pseudomonadota</taxon>
        <taxon>Alphaproteobacteria</taxon>
        <taxon>Rhodospirillales</taxon>
        <taxon>Novispirillaceae</taxon>
        <taxon>Caenispirillum</taxon>
    </lineage>
</organism>
<gene>
    <name evidence="1" type="ORF">SAMN05421508_10620</name>
</gene>
<name>A0A286GNU8_9PROT</name>
<reference evidence="1 2" key="1">
    <citation type="submission" date="2017-09" db="EMBL/GenBank/DDBJ databases">
        <authorList>
            <person name="Ehlers B."/>
            <person name="Leendertz F.H."/>
        </authorList>
    </citation>
    <scope>NUCLEOTIDE SEQUENCE [LARGE SCALE GENOMIC DNA]</scope>
    <source>
        <strain evidence="1 2">USBA 140</strain>
    </source>
</reference>
<sequence>MTVSNIYLEPHRVRIQQDTVQYYASTGKPAALVDSKTHVLPDAPVAVACRGLVHFSDYIESALKPARSFDEAVALAETAYVVADFERADGKGFETTIAGVDANGTARAVVLWAPGDGSVTRTDLTPGSYLRPDLGDVAHLVKPDLDDERLFRVALVQQKVAHDNRLLMTVGGSCTVVEITRDGVKEKVLGDYPGRSGIEAQLARREVAA</sequence>